<keyword evidence="3" id="KW-1185">Reference proteome</keyword>
<dbReference type="AlphaFoldDB" id="A0AAV7QMI4"/>
<dbReference type="Proteomes" id="UP001066276">
    <property type="component" value="Chromosome 6"/>
</dbReference>
<evidence type="ECO:0000313" key="3">
    <source>
        <dbReference type="Proteomes" id="UP001066276"/>
    </source>
</evidence>
<protein>
    <submittedName>
        <fullName evidence="2">Uncharacterized protein</fullName>
    </submittedName>
</protein>
<reference evidence="2" key="1">
    <citation type="journal article" date="2022" name="bioRxiv">
        <title>Sequencing and chromosome-scale assembly of the giantPleurodeles waltlgenome.</title>
        <authorList>
            <person name="Brown T."/>
            <person name="Elewa A."/>
            <person name="Iarovenko S."/>
            <person name="Subramanian E."/>
            <person name="Araus A.J."/>
            <person name="Petzold A."/>
            <person name="Susuki M."/>
            <person name="Suzuki K.-i.T."/>
            <person name="Hayashi T."/>
            <person name="Toyoda A."/>
            <person name="Oliveira C."/>
            <person name="Osipova E."/>
            <person name="Leigh N.D."/>
            <person name="Simon A."/>
            <person name="Yun M.H."/>
        </authorList>
    </citation>
    <scope>NUCLEOTIDE SEQUENCE</scope>
    <source>
        <strain evidence="2">20211129_DDA</strain>
        <tissue evidence="2">Liver</tissue>
    </source>
</reference>
<evidence type="ECO:0000313" key="2">
    <source>
        <dbReference type="EMBL" id="KAJ1140335.1"/>
    </source>
</evidence>
<proteinExistence type="predicted"/>
<organism evidence="2 3">
    <name type="scientific">Pleurodeles waltl</name>
    <name type="common">Iberian ribbed newt</name>
    <dbReference type="NCBI Taxonomy" id="8319"/>
    <lineage>
        <taxon>Eukaryota</taxon>
        <taxon>Metazoa</taxon>
        <taxon>Chordata</taxon>
        <taxon>Craniata</taxon>
        <taxon>Vertebrata</taxon>
        <taxon>Euteleostomi</taxon>
        <taxon>Amphibia</taxon>
        <taxon>Batrachia</taxon>
        <taxon>Caudata</taxon>
        <taxon>Salamandroidea</taxon>
        <taxon>Salamandridae</taxon>
        <taxon>Pleurodelinae</taxon>
        <taxon>Pleurodeles</taxon>
    </lineage>
</organism>
<feature type="region of interest" description="Disordered" evidence="1">
    <location>
        <begin position="1"/>
        <end position="50"/>
    </location>
</feature>
<accession>A0AAV7QMI4</accession>
<feature type="compositionally biased region" description="Basic and acidic residues" evidence="1">
    <location>
        <begin position="1"/>
        <end position="15"/>
    </location>
</feature>
<name>A0AAV7QMI4_PLEWA</name>
<sequence>MAGSKPRPEDGDRTEGGVPGSAQPGLLAREGAPAAGPGPPGGGAPPSWADLRARLDQGVGAWDTPDFVDPVDDWRFTPRLRVCASALLAGAPALVTT</sequence>
<gene>
    <name evidence="2" type="ORF">NDU88_006692</name>
</gene>
<comment type="caution">
    <text evidence="2">The sequence shown here is derived from an EMBL/GenBank/DDBJ whole genome shotgun (WGS) entry which is preliminary data.</text>
</comment>
<dbReference type="EMBL" id="JANPWB010000010">
    <property type="protein sequence ID" value="KAJ1140335.1"/>
    <property type="molecule type" value="Genomic_DNA"/>
</dbReference>
<evidence type="ECO:0000256" key="1">
    <source>
        <dbReference type="SAM" id="MobiDB-lite"/>
    </source>
</evidence>